<dbReference type="OrthoDB" id="9715363at2759"/>
<dbReference type="KEGG" id="ovr:110122660"/>
<reference evidence="4" key="1">
    <citation type="submission" date="2025-08" db="UniProtKB">
        <authorList>
            <consortium name="RefSeq"/>
        </authorList>
    </citation>
    <scope>IDENTIFICATION</scope>
    <source>
        <tissue evidence="4">Tongue muscle</tissue>
    </source>
</reference>
<feature type="compositionally biased region" description="Gly residues" evidence="2">
    <location>
        <begin position="63"/>
        <end position="78"/>
    </location>
</feature>
<evidence type="ECO:0000256" key="2">
    <source>
        <dbReference type="SAM" id="MobiDB-lite"/>
    </source>
</evidence>
<dbReference type="AlphaFoldDB" id="A0A6J0VNQ8"/>
<dbReference type="Pfam" id="PF09341">
    <property type="entry name" value="Pcc1"/>
    <property type="match status" value="1"/>
</dbReference>
<dbReference type="InterPro" id="IPR015419">
    <property type="entry name" value="CTAG/Pcc1"/>
</dbReference>
<dbReference type="InParanoid" id="A0A6J0VNQ8"/>
<keyword evidence="3" id="KW-1185">Reference proteome</keyword>
<evidence type="ECO:0000256" key="1">
    <source>
        <dbReference type="ARBA" id="ARBA00007073"/>
    </source>
</evidence>
<comment type="similarity">
    <text evidence="1">Belongs to the CTAG/PCC1 family.</text>
</comment>
<dbReference type="GeneID" id="110122660"/>
<feature type="region of interest" description="Disordered" evidence="2">
    <location>
        <begin position="1"/>
        <end position="130"/>
    </location>
</feature>
<evidence type="ECO:0000313" key="4">
    <source>
        <dbReference type="RefSeq" id="XP_020725850.2"/>
    </source>
</evidence>
<sequence>MLSCRSHHRGGFCRDGSVFPATEGGGERFKMEPEAHGGGTTRAADEDTGAEASAAGTARGSQGVPGGAAGRHGPGDPAGPGDAVSRGVPAGSGDMADPREPSAAGESGGAAAAIPQIPGAPHAPGPGGAAAPGAGVLSNRVFQFSLAVSFSSYAEADNARYFLTHLTQLRWPVRRELYVRGRMLVLRLTAEDQALLQTAVAFCQEQLSVVMWTLLNFVPAQPQHRRGL</sequence>
<proteinExistence type="inferred from homology"/>
<feature type="compositionally biased region" description="Basic and acidic residues" evidence="2">
    <location>
        <begin position="25"/>
        <end position="35"/>
    </location>
</feature>
<gene>
    <name evidence="4" type="primary">LOC110122660</name>
</gene>
<protein>
    <submittedName>
        <fullName evidence="4">Cancer/testis antigen 1-like</fullName>
    </submittedName>
</protein>
<dbReference type="RefSeq" id="XP_020725850.2">
    <property type="nucleotide sequence ID" value="XM_020870191.2"/>
</dbReference>
<feature type="compositionally biased region" description="Low complexity" evidence="2">
    <location>
        <begin position="102"/>
        <end position="122"/>
    </location>
</feature>
<dbReference type="Proteomes" id="UP001652640">
    <property type="component" value="Unplaced"/>
</dbReference>
<feature type="compositionally biased region" description="Basic residues" evidence="2">
    <location>
        <begin position="1"/>
        <end position="11"/>
    </location>
</feature>
<evidence type="ECO:0000313" key="3">
    <source>
        <dbReference type="Proteomes" id="UP001652640"/>
    </source>
</evidence>
<organism evidence="3 4">
    <name type="scientific">Odocoileus virginianus</name>
    <name type="common">White-tailed deer</name>
    <dbReference type="NCBI Taxonomy" id="9874"/>
    <lineage>
        <taxon>Eukaryota</taxon>
        <taxon>Metazoa</taxon>
        <taxon>Chordata</taxon>
        <taxon>Craniata</taxon>
        <taxon>Vertebrata</taxon>
        <taxon>Euteleostomi</taxon>
        <taxon>Mammalia</taxon>
        <taxon>Eutheria</taxon>
        <taxon>Laurasiatheria</taxon>
        <taxon>Artiodactyla</taxon>
        <taxon>Ruminantia</taxon>
        <taxon>Pecora</taxon>
        <taxon>Cervidae</taxon>
        <taxon>Odocoileinae</taxon>
        <taxon>Odocoileus</taxon>
    </lineage>
</organism>
<accession>A0A6J0VNQ8</accession>
<name>A0A6J0VNQ8_ODOVR</name>
<dbReference type="Gene3D" id="3.30.310.50">
    <property type="entry name" value="Alpha-D-phosphohexomutase, C-terminal domain"/>
    <property type="match status" value="1"/>
</dbReference>